<keyword evidence="2" id="KW-1185">Reference proteome</keyword>
<evidence type="ECO:0000313" key="2">
    <source>
        <dbReference type="Proteomes" id="UP000828048"/>
    </source>
</evidence>
<dbReference type="Proteomes" id="UP000828048">
    <property type="component" value="Chromosome 2"/>
</dbReference>
<name>A0ACB7X086_9ERIC</name>
<protein>
    <submittedName>
        <fullName evidence="1">Uncharacterized protein</fullName>
    </submittedName>
</protein>
<reference evidence="1 2" key="1">
    <citation type="journal article" date="2021" name="Hortic Res">
        <title>High-quality reference genome and annotation aids understanding of berry development for evergreen blueberry (Vaccinium darrowii).</title>
        <authorList>
            <person name="Yu J."/>
            <person name="Hulse-Kemp A.M."/>
            <person name="Babiker E."/>
            <person name="Staton M."/>
        </authorList>
    </citation>
    <scope>NUCLEOTIDE SEQUENCE [LARGE SCALE GENOMIC DNA]</scope>
    <source>
        <strain evidence="2">cv. NJ 8807/NJ 8810</strain>
        <tissue evidence="1">Young leaf</tissue>
    </source>
</reference>
<organism evidence="1 2">
    <name type="scientific">Vaccinium darrowii</name>
    <dbReference type="NCBI Taxonomy" id="229202"/>
    <lineage>
        <taxon>Eukaryota</taxon>
        <taxon>Viridiplantae</taxon>
        <taxon>Streptophyta</taxon>
        <taxon>Embryophyta</taxon>
        <taxon>Tracheophyta</taxon>
        <taxon>Spermatophyta</taxon>
        <taxon>Magnoliopsida</taxon>
        <taxon>eudicotyledons</taxon>
        <taxon>Gunneridae</taxon>
        <taxon>Pentapetalae</taxon>
        <taxon>asterids</taxon>
        <taxon>Ericales</taxon>
        <taxon>Ericaceae</taxon>
        <taxon>Vaccinioideae</taxon>
        <taxon>Vaccinieae</taxon>
        <taxon>Vaccinium</taxon>
    </lineage>
</organism>
<comment type="caution">
    <text evidence="1">The sequence shown here is derived from an EMBL/GenBank/DDBJ whole genome shotgun (WGS) entry which is preliminary data.</text>
</comment>
<evidence type="ECO:0000313" key="1">
    <source>
        <dbReference type="EMBL" id="KAH7834043.1"/>
    </source>
</evidence>
<gene>
    <name evidence="1" type="ORF">Vadar_012168</name>
</gene>
<accession>A0ACB7X086</accession>
<dbReference type="EMBL" id="CM037152">
    <property type="protein sequence ID" value="KAH7834043.1"/>
    <property type="molecule type" value="Genomic_DNA"/>
</dbReference>
<proteinExistence type="predicted"/>
<sequence length="154" mass="17332">MYACGCSPFERKVLPRKNSPPYVSYPKADYWSKSFIPLCFFKVCNSGLIEDHSSEGREVDFAYKYLGGGALNRGCVQEEIHLMINPELIAGMLFLPSMADNEAIEIVGVERFSNYAGAVQERSSILPQTDNQPFSHLRLNNMNQPTYEMGQYGS</sequence>